<sequence length="38" mass="4485">MVKMDEAANRCWIFVITASEVELTIYKLIQNKEVENRV</sequence>
<name>A0A6L2ZQF8_9ENTR</name>
<reference evidence="1 2" key="1">
    <citation type="submission" date="2020-06" db="EMBL/GenBank/DDBJ databases">
        <title>The genome sequence of Candidatus Regiella insecticola strain Tut.</title>
        <authorList>
            <person name="Nikoh N."/>
            <person name="Tsuchida T."/>
            <person name="Koga R."/>
            <person name="Oshima K."/>
            <person name="Hattori M."/>
            <person name="Fukatsu T."/>
        </authorList>
    </citation>
    <scope>NUCLEOTIDE SEQUENCE [LARGE SCALE GENOMIC DNA]</scope>
    <source>
        <strain evidence="1 2">Tut</strain>
    </source>
</reference>
<dbReference type="EMBL" id="BLXO01000004">
    <property type="protein sequence ID" value="GFN46660.1"/>
    <property type="molecule type" value="Genomic_DNA"/>
</dbReference>
<dbReference type="Proteomes" id="UP000504714">
    <property type="component" value="Unassembled WGS sequence"/>
</dbReference>
<organism evidence="1 2">
    <name type="scientific">Candidatus Regiella insecticola</name>
    <dbReference type="NCBI Taxonomy" id="138073"/>
    <lineage>
        <taxon>Bacteria</taxon>
        <taxon>Pseudomonadati</taxon>
        <taxon>Pseudomonadota</taxon>
        <taxon>Gammaproteobacteria</taxon>
        <taxon>Enterobacterales</taxon>
        <taxon>Enterobacteriaceae</taxon>
        <taxon>aphid secondary symbionts</taxon>
        <taxon>Candidatus Regiella</taxon>
    </lineage>
</organism>
<evidence type="ECO:0000313" key="2">
    <source>
        <dbReference type="Proteomes" id="UP000504714"/>
    </source>
</evidence>
<evidence type="ECO:0000313" key="1">
    <source>
        <dbReference type="EMBL" id="GFN46660.1"/>
    </source>
</evidence>
<proteinExistence type="predicted"/>
<protein>
    <submittedName>
        <fullName evidence="1">Uncharacterized protein</fullName>
    </submittedName>
</protein>
<dbReference type="AlphaFoldDB" id="A0A6L2ZQF8"/>
<comment type="caution">
    <text evidence="1">The sequence shown here is derived from an EMBL/GenBank/DDBJ whole genome shotgun (WGS) entry which is preliminary data.</text>
</comment>
<gene>
    <name evidence="1" type="ORF">RINTU1_23670</name>
</gene>
<accession>A0A6L2ZQF8</accession>